<organism evidence="2 3">
    <name type="scientific">Mycolicibacterium nivoides</name>
    <dbReference type="NCBI Taxonomy" id="2487344"/>
    <lineage>
        <taxon>Bacteria</taxon>
        <taxon>Bacillati</taxon>
        <taxon>Actinomycetota</taxon>
        <taxon>Actinomycetes</taxon>
        <taxon>Mycobacteriales</taxon>
        <taxon>Mycobacteriaceae</taxon>
        <taxon>Mycolicibacterium</taxon>
    </lineage>
</organism>
<dbReference type="Pfam" id="PF05368">
    <property type="entry name" value="NmrA"/>
    <property type="match status" value="1"/>
</dbReference>
<sequence length="337" mass="35405">MASDLLAIGARGLHGDQRYQLIVIFDDSSDTVILIPPITKEVQMIVITGATGAFGSAVVRELLHKIPANELSVSVRDPAKVRGLPEHGVRVRRGDFGDPASLTAAFEGADRVLVTSVDSLGERAVAQHSSAARAAADVGAGRVFYTAHQNTAIDSPFAAAPDHGATEERIAEIGVPWTSLRNGFYAHIVGQLIHGATETGELALPEDGPVSWTSRDDLAAGAAVLLAAGIAGNDGPVFDGPTPPLTVPEAVTFDDIAYLISDITGKLIRRTIIGDDDWLHRMTDSGAPEPAARLMLGMFQAARRGDFATTDPALGELIGRQPQTIRATLASLLGTSR</sequence>
<dbReference type="InterPro" id="IPR036291">
    <property type="entry name" value="NAD(P)-bd_dom_sf"/>
</dbReference>
<dbReference type="EMBL" id="JBKBDD010000014">
    <property type="protein sequence ID" value="MFN6547205.1"/>
    <property type="molecule type" value="Genomic_DNA"/>
</dbReference>
<evidence type="ECO:0000259" key="1">
    <source>
        <dbReference type="Pfam" id="PF05368"/>
    </source>
</evidence>
<accession>A0ABW9LHB3</accession>
<dbReference type="PANTHER" id="PTHR47129">
    <property type="entry name" value="QUINONE OXIDOREDUCTASE 2"/>
    <property type="match status" value="1"/>
</dbReference>
<dbReference type="Gene3D" id="3.90.25.10">
    <property type="entry name" value="UDP-galactose 4-epimerase, domain 1"/>
    <property type="match status" value="1"/>
</dbReference>
<dbReference type="RefSeq" id="WP_409545021.1">
    <property type="nucleotide sequence ID" value="NZ_JBKBDD010000014.1"/>
</dbReference>
<evidence type="ECO:0000313" key="3">
    <source>
        <dbReference type="Proteomes" id="UP001635816"/>
    </source>
</evidence>
<dbReference type="SUPFAM" id="SSF51735">
    <property type="entry name" value="NAD(P)-binding Rossmann-fold domains"/>
    <property type="match status" value="1"/>
</dbReference>
<dbReference type="InterPro" id="IPR008030">
    <property type="entry name" value="NmrA-like"/>
</dbReference>
<dbReference type="Gene3D" id="3.40.50.720">
    <property type="entry name" value="NAD(P)-binding Rossmann-like Domain"/>
    <property type="match status" value="1"/>
</dbReference>
<name>A0ABW9LHB3_9MYCO</name>
<protein>
    <submittedName>
        <fullName evidence="2">NAD(P)H-binding protein</fullName>
    </submittedName>
</protein>
<feature type="domain" description="NmrA-like" evidence="1">
    <location>
        <begin position="43"/>
        <end position="301"/>
    </location>
</feature>
<dbReference type="PANTHER" id="PTHR47129:SF1">
    <property type="entry name" value="NMRA-LIKE DOMAIN-CONTAINING PROTEIN"/>
    <property type="match status" value="1"/>
</dbReference>
<keyword evidence="3" id="KW-1185">Reference proteome</keyword>
<dbReference type="InterPro" id="IPR052718">
    <property type="entry name" value="NmrA-type_oxidoreductase"/>
</dbReference>
<reference evidence="2 3" key="1">
    <citation type="submission" date="2024-12" db="EMBL/GenBank/DDBJ databases">
        <title>The coexistence of Mycolicibacterium septicum and Mycolicibacterium nivoides in clinical samples.</title>
        <authorList>
            <person name="Wang C."/>
            <person name="Feng Y."/>
            <person name="Zong Z."/>
        </authorList>
    </citation>
    <scope>NUCLEOTIDE SEQUENCE [LARGE SCALE GENOMIC DNA]</scope>
    <source>
        <strain evidence="2 3">120309</strain>
    </source>
</reference>
<dbReference type="Proteomes" id="UP001635816">
    <property type="component" value="Unassembled WGS sequence"/>
</dbReference>
<gene>
    <name evidence="2" type="ORF">ACK4CT_28805</name>
</gene>
<proteinExistence type="predicted"/>
<evidence type="ECO:0000313" key="2">
    <source>
        <dbReference type="EMBL" id="MFN6547205.1"/>
    </source>
</evidence>
<comment type="caution">
    <text evidence="2">The sequence shown here is derived from an EMBL/GenBank/DDBJ whole genome shotgun (WGS) entry which is preliminary data.</text>
</comment>